<dbReference type="RefSeq" id="WP_221289358.1">
    <property type="nucleotide sequence ID" value="NZ_AP024597.1"/>
</dbReference>
<dbReference type="KEGG" id="csty:KN1_06140"/>
<proteinExistence type="predicted"/>
<keyword evidence="1" id="KW-1133">Transmembrane helix</keyword>
<feature type="transmembrane region" description="Helical" evidence="1">
    <location>
        <begin position="7"/>
        <end position="29"/>
    </location>
</feature>
<feature type="transmembrane region" description="Helical" evidence="1">
    <location>
        <begin position="148"/>
        <end position="166"/>
    </location>
</feature>
<dbReference type="GeneID" id="66162372"/>
<protein>
    <submittedName>
        <fullName evidence="2">Uncharacterized protein</fullName>
    </submittedName>
</protein>
<dbReference type="EMBL" id="AP024597">
    <property type="protein sequence ID" value="BCU69317.1"/>
    <property type="molecule type" value="Genomic_DNA"/>
</dbReference>
<keyword evidence="1" id="KW-0472">Membrane</keyword>
<gene>
    <name evidence="2" type="ORF">KN1_06140</name>
</gene>
<dbReference type="Proteomes" id="UP000825123">
    <property type="component" value="Chromosome"/>
</dbReference>
<organism evidence="2 3">
    <name type="scientific">Stygiolobus caldivivus</name>
    <dbReference type="NCBI Taxonomy" id="2824673"/>
    <lineage>
        <taxon>Archaea</taxon>
        <taxon>Thermoproteota</taxon>
        <taxon>Thermoprotei</taxon>
        <taxon>Sulfolobales</taxon>
        <taxon>Sulfolobaceae</taxon>
        <taxon>Stygiolobus</taxon>
    </lineage>
</organism>
<dbReference type="AlphaFoldDB" id="A0A8D5ZII2"/>
<accession>A0A8D5ZII2</accession>
<evidence type="ECO:0000256" key="1">
    <source>
        <dbReference type="SAM" id="Phobius"/>
    </source>
</evidence>
<name>A0A8D5ZII2_9CREN</name>
<keyword evidence="1" id="KW-0812">Transmembrane</keyword>
<sequence>MNKNLSLIAVGILIFLLGLAGNLLMPFYLPYYHQIDSELVNHTVNVKVNPSLTEKVVNVTATDKNNTIYVVTNNSNVNVFIYYNNLTLAFNNSNGFIAARVTPGNYILAINNPTSSPQPVSVHYAVIPAYELSNFDSYSSIAGTVTEFIMAIGIVIAGIGLIKAIFSGKIGTKLDRILQTPDKSKGRK</sequence>
<keyword evidence="3" id="KW-1185">Reference proteome</keyword>
<evidence type="ECO:0000313" key="2">
    <source>
        <dbReference type="EMBL" id="BCU69317.1"/>
    </source>
</evidence>
<reference evidence="2 3" key="1">
    <citation type="submission" date="2021-04" db="EMBL/GenBank/DDBJ databases">
        <title>Complete genome sequence of Stygiolobus sp. KN-1.</title>
        <authorList>
            <person name="Nakamura K."/>
            <person name="Sakai H."/>
            <person name="Kurosawa N."/>
        </authorList>
    </citation>
    <scope>NUCLEOTIDE SEQUENCE [LARGE SCALE GENOMIC DNA]</scope>
    <source>
        <strain evidence="2 3">KN-1</strain>
    </source>
</reference>
<evidence type="ECO:0000313" key="3">
    <source>
        <dbReference type="Proteomes" id="UP000825123"/>
    </source>
</evidence>